<accession>A0A7R8UU62</accession>
<name>A0A7R8UU62_HERIL</name>
<feature type="region of interest" description="Disordered" evidence="1">
    <location>
        <begin position="56"/>
        <end position="163"/>
    </location>
</feature>
<feature type="compositionally biased region" description="Basic and acidic residues" evidence="1">
    <location>
        <begin position="76"/>
        <end position="86"/>
    </location>
</feature>
<keyword evidence="2" id="KW-1133">Transmembrane helix</keyword>
<evidence type="ECO:0000313" key="4">
    <source>
        <dbReference type="EMBL" id="CAD7087119.1"/>
    </source>
</evidence>
<sequence length="286" mass="30837">MSLKILIIVFLASGYVILSAWALDVQNKVDSANDRDNGILDKRDLKSDATLAKFLDPPPEYYRGPPGSVSSSSYGSERDRIRDRDGYVVGLQRPPYGGSSGSGYDSRFSPPRTTPAPYGVGNRYGGFQDRIGYTRPPPYGGSGYGDPLSPTRTPYGHPQSIDFPSSYSGPGSSYYPSGYGGNPGSFWSKKGFPGVENLFPHAGPSDFYFPEKSGFAKSIIVPLIGGAILGITAALVANPSLLHLGTLSGKRRRREASADGSRDGIGKHEEHAQTLAYRAYRQKKLI</sequence>
<keyword evidence="2" id="KW-0472">Membrane</keyword>
<feature type="transmembrane region" description="Helical" evidence="2">
    <location>
        <begin position="219"/>
        <end position="244"/>
    </location>
</feature>
<dbReference type="AlphaFoldDB" id="A0A7R8UU62"/>
<dbReference type="Proteomes" id="UP000594454">
    <property type="component" value="Chromosome 4"/>
</dbReference>
<evidence type="ECO:0000256" key="1">
    <source>
        <dbReference type="SAM" id="MobiDB-lite"/>
    </source>
</evidence>
<evidence type="ECO:0000313" key="5">
    <source>
        <dbReference type="Proteomes" id="UP000594454"/>
    </source>
</evidence>
<feature type="chain" id="PRO_5031125484" evidence="3">
    <location>
        <begin position="23"/>
        <end position="286"/>
    </location>
</feature>
<dbReference type="EMBL" id="LR899012">
    <property type="protein sequence ID" value="CAD7087119.1"/>
    <property type="molecule type" value="Genomic_DNA"/>
</dbReference>
<proteinExistence type="predicted"/>
<keyword evidence="5" id="KW-1185">Reference proteome</keyword>
<protein>
    <submittedName>
        <fullName evidence="4">Uncharacterized protein</fullName>
    </submittedName>
</protein>
<feature type="signal peptide" evidence="3">
    <location>
        <begin position="1"/>
        <end position="22"/>
    </location>
</feature>
<gene>
    <name evidence="4" type="ORF">HERILL_LOCUS9843</name>
</gene>
<keyword evidence="3" id="KW-0732">Signal</keyword>
<keyword evidence="2" id="KW-0812">Transmembrane</keyword>
<evidence type="ECO:0000256" key="2">
    <source>
        <dbReference type="SAM" id="Phobius"/>
    </source>
</evidence>
<organism evidence="4 5">
    <name type="scientific">Hermetia illucens</name>
    <name type="common">Black soldier fly</name>
    <dbReference type="NCBI Taxonomy" id="343691"/>
    <lineage>
        <taxon>Eukaryota</taxon>
        <taxon>Metazoa</taxon>
        <taxon>Ecdysozoa</taxon>
        <taxon>Arthropoda</taxon>
        <taxon>Hexapoda</taxon>
        <taxon>Insecta</taxon>
        <taxon>Pterygota</taxon>
        <taxon>Neoptera</taxon>
        <taxon>Endopterygota</taxon>
        <taxon>Diptera</taxon>
        <taxon>Brachycera</taxon>
        <taxon>Stratiomyomorpha</taxon>
        <taxon>Stratiomyidae</taxon>
        <taxon>Hermetiinae</taxon>
        <taxon>Hermetia</taxon>
    </lineage>
</organism>
<dbReference type="InParanoid" id="A0A7R8UU62"/>
<feature type="compositionally biased region" description="Low complexity" evidence="1">
    <location>
        <begin position="61"/>
        <end position="75"/>
    </location>
</feature>
<reference evidence="4 5" key="1">
    <citation type="submission" date="2020-11" db="EMBL/GenBank/DDBJ databases">
        <authorList>
            <person name="Wallbank WR R."/>
            <person name="Pardo Diaz C."/>
            <person name="Kozak K."/>
            <person name="Martin S."/>
            <person name="Jiggins C."/>
            <person name="Moest M."/>
            <person name="Warren A I."/>
            <person name="Generalovic N T."/>
            <person name="Byers J.R.P. K."/>
            <person name="Montejo-Kovacevich G."/>
            <person name="Yen C E."/>
        </authorList>
    </citation>
    <scope>NUCLEOTIDE SEQUENCE [LARGE SCALE GENOMIC DNA]</scope>
</reference>
<evidence type="ECO:0000256" key="3">
    <source>
        <dbReference type="SAM" id="SignalP"/>
    </source>
</evidence>